<keyword evidence="2" id="KW-0472">Membrane</keyword>
<dbReference type="EMBL" id="JABBJJ010000283">
    <property type="protein sequence ID" value="NMO20954.1"/>
    <property type="molecule type" value="Genomic_DNA"/>
</dbReference>
<evidence type="ECO:0000313" key="4">
    <source>
        <dbReference type="Proteomes" id="UP000518300"/>
    </source>
</evidence>
<feature type="region of interest" description="Disordered" evidence="1">
    <location>
        <begin position="123"/>
        <end position="184"/>
    </location>
</feature>
<feature type="transmembrane region" description="Helical" evidence="2">
    <location>
        <begin position="190"/>
        <end position="210"/>
    </location>
</feature>
<sequence>MALLLPGPMLAQTAGAASTKVPGQEDGFRARLQTAVWLYEELEYEQSLKALTQAKPLAKTDGERALAALYEGAVLADLGQRPRSLTAFREALSLDLEARLPVKVSPKVERDFEAVREEVRNERAAQARARAQPTQPLPSSPSVASGTTDRPLQPSTLEPGRMAPPTPSSPTVDLSPPQLHEERSRRLRPLPLVLLGAGVVAGGLGGYFGLQSRGNIEDARGATSMQSQSGHLEDARSQALIANVLFGAALTAAAGAAITWFTGTEPRPVTEVSP</sequence>
<name>A0A848LUC3_9BACT</name>
<comment type="caution">
    <text evidence="3">The sequence shown here is derived from an EMBL/GenBank/DDBJ whole genome shotgun (WGS) entry which is preliminary data.</text>
</comment>
<evidence type="ECO:0000313" key="3">
    <source>
        <dbReference type="EMBL" id="NMO20954.1"/>
    </source>
</evidence>
<gene>
    <name evidence="3" type="ORF">HG543_39830</name>
</gene>
<evidence type="ECO:0000256" key="1">
    <source>
        <dbReference type="SAM" id="MobiDB-lite"/>
    </source>
</evidence>
<dbReference type="SUPFAM" id="SSF48452">
    <property type="entry name" value="TPR-like"/>
    <property type="match status" value="1"/>
</dbReference>
<keyword evidence="2" id="KW-0812">Transmembrane</keyword>
<evidence type="ECO:0000256" key="2">
    <source>
        <dbReference type="SAM" id="Phobius"/>
    </source>
</evidence>
<dbReference type="Proteomes" id="UP000518300">
    <property type="component" value="Unassembled WGS sequence"/>
</dbReference>
<organism evidence="3 4">
    <name type="scientific">Pyxidicoccus fallax</name>
    <dbReference type="NCBI Taxonomy" id="394095"/>
    <lineage>
        <taxon>Bacteria</taxon>
        <taxon>Pseudomonadati</taxon>
        <taxon>Myxococcota</taxon>
        <taxon>Myxococcia</taxon>
        <taxon>Myxococcales</taxon>
        <taxon>Cystobacterineae</taxon>
        <taxon>Myxococcaceae</taxon>
        <taxon>Pyxidicoccus</taxon>
    </lineage>
</organism>
<protein>
    <submittedName>
        <fullName evidence="3">Tetratricopeptide repeat protein</fullName>
    </submittedName>
</protein>
<keyword evidence="4" id="KW-1185">Reference proteome</keyword>
<dbReference type="InterPro" id="IPR011990">
    <property type="entry name" value="TPR-like_helical_dom_sf"/>
</dbReference>
<accession>A0A848LUC3</accession>
<dbReference type="AlphaFoldDB" id="A0A848LUC3"/>
<reference evidence="3 4" key="1">
    <citation type="submission" date="2020-04" db="EMBL/GenBank/DDBJ databases">
        <title>Draft genome of Pyxidicoccus fallax type strain.</title>
        <authorList>
            <person name="Whitworth D.E."/>
        </authorList>
    </citation>
    <scope>NUCLEOTIDE SEQUENCE [LARGE SCALE GENOMIC DNA]</scope>
    <source>
        <strain evidence="3 4">DSM 14698</strain>
    </source>
</reference>
<feature type="compositionally biased region" description="Polar residues" evidence="1">
    <location>
        <begin position="140"/>
        <end position="156"/>
    </location>
</feature>
<keyword evidence="2" id="KW-1133">Transmembrane helix</keyword>
<feature type="transmembrane region" description="Helical" evidence="2">
    <location>
        <begin position="240"/>
        <end position="261"/>
    </location>
</feature>
<proteinExistence type="predicted"/>